<dbReference type="Proteomes" id="UP000187735">
    <property type="component" value="Chromosome"/>
</dbReference>
<proteinExistence type="predicted"/>
<keyword evidence="3" id="KW-0805">Transcription regulation</keyword>
<dbReference type="Pfam" id="PF00158">
    <property type="entry name" value="Sigma54_activat"/>
    <property type="match status" value="1"/>
</dbReference>
<dbReference type="InterPro" id="IPR009057">
    <property type="entry name" value="Homeodomain-like_sf"/>
</dbReference>
<evidence type="ECO:0000256" key="1">
    <source>
        <dbReference type="ARBA" id="ARBA00022741"/>
    </source>
</evidence>
<dbReference type="InterPro" id="IPR002078">
    <property type="entry name" value="Sigma_54_int"/>
</dbReference>
<dbReference type="SUPFAM" id="SSF52540">
    <property type="entry name" value="P-loop containing nucleoside triphosphate hydrolases"/>
    <property type="match status" value="1"/>
</dbReference>
<dbReference type="PANTHER" id="PTHR32071">
    <property type="entry name" value="TRANSCRIPTIONAL REGULATORY PROTEIN"/>
    <property type="match status" value="1"/>
</dbReference>
<dbReference type="SUPFAM" id="SSF52172">
    <property type="entry name" value="CheY-like"/>
    <property type="match status" value="1"/>
</dbReference>
<dbReference type="SUPFAM" id="SSF46689">
    <property type="entry name" value="Homeodomain-like"/>
    <property type="match status" value="1"/>
</dbReference>
<keyword evidence="1" id="KW-0547">Nucleotide-binding</keyword>
<dbReference type="GO" id="GO:0043565">
    <property type="term" value="F:sequence-specific DNA binding"/>
    <property type="evidence" value="ECO:0007669"/>
    <property type="project" value="InterPro"/>
</dbReference>
<dbReference type="InterPro" id="IPR011006">
    <property type="entry name" value="CheY-like_superfamily"/>
</dbReference>
<keyword evidence="4" id="KW-0804">Transcription</keyword>
<dbReference type="Gene3D" id="1.10.8.60">
    <property type="match status" value="1"/>
</dbReference>
<evidence type="ECO:0000256" key="2">
    <source>
        <dbReference type="ARBA" id="ARBA00022840"/>
    </source>
</evidence>
<protein>
    <submittedName>
        <fullName evidence="7">C4-dicarboxylate transport transcriptional regulatory protein DctD</fullName>
    </submittedName>
</protein>
<evidence type="ECO:0000256" key="4">
    <source>
        <dbReference type="ARBA" id="ARBA00023163"/>
    </source>
</evidence>
<dbReference type="InterPro" id="IPR058031">
    <property type="entry name" value="AAA_lid_NorR"/>
</dbReference>
<feature type="compositionally biased region" description="Low complexity" evidence="5">
    <location>
        <begin position="29"/>
        <end position="39"/>
    </location>
</feature>
<dbReference type="KEGG" id="fmr:Fuma_06342"/>
<evidence type="ECO:0000256" key="3">
    <source>
        <dbReference type="ARBA" id="ARBA00023015"/>
    </source>
</evidence>
<dbReference type="PROSITE" id="PS50045">
    <property type="entry name" value="SIGMA54_INTERACT_4"/>
    <property type="match status" value="1"/>
</dbReference>
<dbReference type="GO" id="GO:0005524">
    <property type="term" value="F:ATP binding"/>
    <property type="evidence" value="ECO:0007669"/>
    <property type="project" value="UniProtKB-KW"/>
</dbReference>
<evidence type="ECO:0000259" key="6">
    <source>
        <dbReference type="PROSITE" id="PS50045"/>
    </source>
</evidence>
<evidence type="ECO:0000256" key="5">
    <source>
        <dbReference type="SAM" id="MobiDB-lite"/>
    </source>
</evidence>
<keyword evidence="2" id="KW-0067">ATP-binding</keyword>
<dbReference type="RefSeq" id="WP_077027652.1">
    <property type="nucleotide sequence ID" value="NZ_CP017641.1"/>
</dbReference>
<organism evidence="7 8">
    <name type="scientific">Fuerstiella marisgermanici</name>
    <dbReference type="NCBI Taxonomy" id="1891926"/>
    <lineage>
        <taxon>Bacteria</taxon>
        <taxon>Pseudomonadati</taxon>
        <taxon>Planctomycetota</taxon>
        <taxon>Planctomycetia</taxon>
        <taxon>Planctomycetales</taxon>
        <taxon>Planctomycetaceae</taxon>
        <taxon>Fuerstiella</taxon>
    </lineage>
</organism>
<dbReference type="Pfam" id="PF02954">
    <property type="entry name" value="HTH_8"/>
    <property type="match status" value="1"/>
</dbReference>
<dbReference type="InterPro" id="IPR027417">
    <property type="entry name" value="P-loop_NTPase"/>
</dbReference>
<feature type="region of interest" description="Disordered" evidence="5">
    <location>
        <begin position="1"/>
        <end position="49"/>
    </location>
</feature>
<keyword evidence="8" id="KW-1185">Reference proteome</keyword>
<gene>
    <name evidence="7" type="primary">dctD</name>
    <name evidence="7" type="ORF">Fuma_06342</name>
</gene>
<name>A0A1P8WRI3_9PLAN</name>
<dbReference type="InterPro" id="IPR002197">
    <property type="entry name" value="HTH_Fis"/>
</dbReference>
<dbReference type="Gene3D" id="3.40.50.300">
    <property type="entry name" value="P-loop containing nucleotide triphosphate hydrolases"/>
    <property type="match status" value="1"/>
</dbReference>
<dbReference type="STRING" id="1891926.Fuma_06342"/>
<dbReference type="Gene3D" id="3.40.50.2300">
    <property type="match status" value="1"/>
</dbReference>
<dbReference type="OrthoDB" id="208265at2"/>
<evidence type="ECO:0000313" key="7">
    <source>
        <dbReference type="EMBL" id="APZ96669.1"/>
    </source>
</evidence>
<sequence length="500" mass="55392">MNEFPSGAHHEPQILRFPGGSSPVGQSLAPETPTETPVETAPPPQSVLVFSPRPGARQLLADDVRKRGMSVCETDSPDAMLFHLSRQEFQICIIDDADNVSRLQEVNAAIRSHSKAAQVLCIVSEDSRWGRETVPSFECDVVERPFSATRFGAALQTAMQKTELIRENENLKRQLLNRNLMDLVGSTPAMQALRESIRIAADDDRTVLVRGEAGSGTTLIAEGLHRCSRRAEKPFLRIDCSLHSVETLEHQLFGDEHPEGFPGYLKMADGGSILLDNVETVALPFQKKLAQLLERRATSILNGTKDSPNIRFIAATHSDLNRLAMEGRFRDDLLQHLSGITLQSPPLRVRQNDIPLLVEHFIGEISLKEGRPPREVSTEALSVLEGHSWPGNIRELQNVVERACTIEVGGVIDAGSIRPWLKNETTEETGVESVGMTLREMERKLIESTFARCNGNRERTAQILKIGLRTLSGKLREYGYPPRGGPGSNLKIQFAERRAA</sequence>
<dbReference type="AlphaFoldDB" id="A0A1P8WRI3"/>
<dbReference type="PROSITE" id="PS00688">
    <property type="entry name" value="SIGMA54_INTERACT_3"/>
    <property type="match status" value="1"/>
</dbReference>
<dbReference type="EMBL" id="CP017641">
    <property type="protein sequence ID" value="APZ96669.1"/>
    <property type="molecule type" value="Genomic_DNA"/>
</dbReference>
<dbReference type="GO" id="GO:0006355">
    <property type="term" value="P:regulation of DNA-templated transcription"/>
    <property type="evidence" value="ECO:0007669"/>
    <property type="project" value="InterPro"/>
</dbReference>
<evidence type="ECO:0000313" key="8">
    <source>
        <dbReference type="Proteomes" id="UP000187735"/>
    </source>
</evidence>
<dbReference type="Pfam" id="PF25601">
    <property type="entry name" value="AAA_lid_14"/>
    <property type="match status" value="1"/>
</dbReference>
<reference evidence="7 8" key="1">
    <citation type="journal article" date="2016" name="Front. Microbiol.">
        <title>Fuerstia marisgermanicae gen. nov., sp. nov., an Unusual Member of the Phylum Planctomycetes from the German Wadden Sea.</title>
        <authorList>
            <person name="Kohn T."/>
            <person name="Heuer A."/>
            <person name="Jogler M."/>
            <person name="Vollmers J."/>
            <person name="Boedeker C."/>
            <person name="Bunk B."/>
            <person name="Rast P."/>
            <person name="Borchert D."/>
            <person name="Glockner I."/>
            <person name="Freese H.M."/>
            <person name="Klenk H.P."/>
            <person name="Overmann J."/>
            <person name="Kaster A.K."/>
            <person name="Rohde M."/>
            <person name="Wiegand S."/>
            <person name="Jogler C."/>
        </authorList>
    </citation>
    <scope>NUCLEOTIDE SEQUENCE [LARGE SCALE GENOMIC DNA]</scope>
    <source>
        <strain evidence="7 8">NH11</strain>
    </source>
</reference>
<accession>A0A1P8WRI3</accession>
<dbReference type="InterPro" id="IPR025944">
    <property type="entry name" value="Sigma_54_int_dom_CS"/>
</dbReference>
<dbReference type="Gene3D" id="1.10.10.60">
    <property type="entry name" value="Homeodomain-like"/>
    <property type="match status" value="1"/>
</dbReference>
<feature type="domain" description="Sigma-54 factor interaction" evidence="6">
    <location>
        <begin position="183"/>
        <end position="405"/>
    </location>
</feature>
<dbReference type="CDD" id="cd00009">
    <property type="entry name" value="AAA"/>
    <property type="match status" value="1"/>
</dbReference>